<protein>
    <submittedName>
        <fullName evidence="2">Uncharacterized protein</fullName>
    </submittedName>
</protein>
<dbReference type="Proteomes" id="UP000192721">
    <property type="component" value="Unassembled WGS sequence"/>
</dbReference>
<comment type="caution">
    <text evidence="2">The sequence shown here is derived from an EMBL/GenBank/DDBJ whole genome shotgun (WGS) entry which is preliminary data.</text>
</comment>
<evidence type="ECO:0000313" key="3">
    <source>
        <dbReference type="Proteomes" id="UP000192721"/>
    </source>
</evidence>
<feature type="transmembrane region" description="Helical" evidence="1">
    <location>
        <begin position="78"/>
        <end position="95"/>
    </location>
</feature>
<name>A0A1W0CYW1_9NEIS</name>
<keyword evidence="1" id="KW-0812">Transmembrane</keyword>
<evidence type="ECO:0000256" key="1">
    <source>
        <dbReference type="SAM" id="Phobius"/>
    </source>
</evidence>
<gene>
    <name evidence="2" type="ORF">B0T45_11230</name>
</gene>
<keyword evidence="1" id="KW-1133">Transmembrane helix</keyword>
<keyword evidence="1" id="KW-0472">Membrane</keyword>
<sequence>MKHDACIQQLQLTMERLPESELRKILSDYREYIRDAVADQRNESRLIAALADSRRRTVSAFARQGGASALWARLARHAVGGMAAACGVIAMYWLFMQ</sequence>
<proteinExistence type="predicted"/>
<organism evidence="2 3">
    <name type="scientific">Chromobacterium haemolyticum</name>
    <dbReference type="NCBI Taxonomy" id="394935"/>
    <lineage>
        <taxon>Bacteria</taxon>
        <taxon>Pseudomonadati</taxon>
        <taxon>Pseudomonadota</taxon>
        <taxon>Betaproteobacteria</taxon>
        <taxon>Neisseriales</taxon>
        <taxon>Chromobacteriaceae</taxon>
        <taxon>Chromobacterium</taxon>
    </lineage>
</organism>
<dbReference type="EMBL" id="MUKV01000012">
    <property type="protein sequence ID" value="OQS39873.1"/>
    <property type="molecule type" value="Genomic_DNA"/>
</dbReference>
<dbReference type="RefSeq" id="WP_081555529.1">
    <property type="nucleotide sequence ID" value="NZ_MUKV01000012.1"/>
</dbReference>
<dbReference type="AlphaFoldDB" id="A0A1W0CYW1"/>
<accession>A0A1W0CYW1</accession>
<reference evidence="2 3" key="1">
    <citation type="submission" date="2017-02" db="EMBL/GenBank/DDBJ databases">
        <title>Chromobacterium haemolyticum H5244.</title>
        <authorList>
            <person name="Gulvik C.A."/>
        </authorList>
    </citation>
    <scope>NUCLEOTIDE SEQUENCE [LARGE SCALE GENOMIC DNA]</scope>
    <source>
        <strain evidence="2 3">H5244</strain>
    </source>
</reference>
<evidence type="ECO:0000313" key="2">
    <source>
        <dbReference type="EMBL" id="OQS39873.1"/>
    </source>
</evidence>